<dbReference type="AlphaFoldDB" id="A0A7D5XLQ7"/>
<dbReference type="KEGG" id="flt:Sv326_0771"/>
<evidence type="ECO:0000313" key="2">
    <source>
        <dbReference type="Proteomes" id="UP000510821"/>
    </source>
</evidence>
<evidence type="ECO:0000313" key="1">
    <source>
        <dbReference type="EMBL" id="QLJ52946.1"/>
    </source>
</evidence>
<proteinExistence type="predicted"/>
<accession>A0A7D5XLQ7</accession>
<protein>
    <submittedName>
        <fullName evidence="1">Uncharacterized protein</fullName>
    </submittedName>
</protein>
<organism evidence="1 2">
    <name type="scientific">Fermentimicrarchaeum limneticum</name>
    <dbReference type="NCBI Taxonomy" id="2795018"/>
    <lineage>
        <taxon>Archaea</taxon>
        <taxon>Candidatus Micrarchaeota</taxon>
        <taxon>Candidatus Fermentimicrarchaeales</taxon>
        <taxon>Candidatus Fermentimicrarchaeaceae</taxon>
        <taxon>Candidatus Fermentimicrarchaeum</taxon>
    </lineage>
</organism>
<gene>
    <name evidence="1" type="ORF">Sv326_0771</name>
</gene>
<dbReference type="EMBL" id="CP058998">
    <property type="protein sequence ID" value="QLJ52946.1"/>
    <property type="molecule type" value="Genomic_DNA"/>
</dbReference>
<dbReference type="Proteomes" id="UP000510821">
    <property type="component" value="Chromosome"/>
</dbReference>
<sequence length="91" mass="10394">MTDVISPLKSYQLTGEDLSKGLDFFEALGVIRQMDNRYVLTKTGEQFFAAIGCGKATFSELCFQLFDFLVKVGKLKCRYSLKDKSYRFTPK</sequence>
<name>A0A7D5XLQ7_FERL1</name>
<reference evidence="2" key="1">
    <citation type="submission" date="2020-07" db="EMBL/GenBank/DDBJ databases">
        <title>Metabolic diversity and evolutionary history of the archaeal phylum ###Micrarchaeota### uncovered from a freshwater lake metagenome.</title>
        <authorList>
            <person name="Kadnikov V.V."/>
            <person name="Savvichev A.S."/>
            <person name="Mardanov A.V."/>
            <person name="Beletsky A.V."/>
            <person name="Chupakov A.V."/>
            <person name="Kokryatskaya N.M."/>
            <person name="Pimenov N.V."/>
            <person name="Ravin N.V."/>
        </authorList>
    </citation>
    <scope>NUCLEOTIDE SEQUENCE [LARGE SCALE GENOMIC DNA]</scope>
</reference>